<dbReference type="Gene3D" id="3.30.230.10">
    <property type="match status" value="1"/>
</dbReference>
<dbReference type="GO" id="GO:0042781">
    <property type="term" value="F:3'-tRNA processing endoribonuclease activity"/>
    <property type="evidence" value="ECO:0007669"/>
    <property type="project" value="TreeGrafter"/>
</dbReference>
<evidence type="ECO:0000256" key="2">
    <source>
        <dbReference type="ARBA" id="ARBA00022722"/>
    </source>
</evidence>
<reference evidence="9" key="1">
    <citation type="journal article" date="2014" name="Int. J. Syst. Evol. Microbiol.">
        <title>Complete genome sequence of Corynebacterium casei LMG S-19264T (=DSM 44701T), isolated from a smear-ripened cheese.</title>
        <authorList>
            <consortium name="US DOE Joint Genome Institute (JGI-PGF)"/>
            <person name="Walter F."/>
            <person name="Albersmeier A."/>
            <person name="Kalinowski J."/>
            <person name="Ruckert C."/>
        </authorList>
    </citation>
    <scope>NUCLEOTIDE SEQUENCE</scope>
    <source>
        <strain evidence="9">KCTC 42590</strain>
    </source>
</reference>
<dbReference type="PANTHER" id="PTHR33992:SF1">
    <property type="entry name" value="RIBONUCLEASE P PROTEIN COMPONENT"/>
    <property type="match status" value="1"/>
</dbReference>
<evidence type="ECO:0000313" key="9">
    <source>
        <dbReference type="EMBL" id="GHF12403.1"/>
    </source>
</evidence>
<gene>
    <name evidence="6" type="primary">rnpA</name>
    <name evidence="9" type="ORF">GCM10017044_02940</name>
</gene>
<evidence type="ECO:0000256" key="7">
    <source>
        <dbReference type="NCBIfam" id="TIGR00188"/>
    </source>
</evidence>
<comment type="caution">
    <text evidence="9">The sequence shown here is derived from an EMBL/GenBank/DDBJ whole genome shotgun (WGS) entry which is preliminary data.</text>
</comment>
<evidence type="ECO:0000256" key="3">
    <source>
        <dbReference type="ARBA" id="ARBA00022759"/>
    </source>
</evidence>
<dbReference type="Proteomes" id="UP000630923">
    <property type="component" value="Unassembled WGS sequence"/>
</dbReference>
<protein>
    <recommendedName>
        <fullName evidence="6 7">Ribonuclease P protein component</fullName>
        <shortName evidence="6">RNase P protein</shortName>
        <shortName evidence="6">RNaseP protein</shortName>
        <ecNumber evidence="6 7">3.1.26.5</ecNumber>
    </recommendedName>
    <alternativeName>
        <fullName evidence="6">Protein C5</fullName>
    </alternativeName>
</protein>
<dbReference type="GO" id="GO:0004526">
    <property type="term" value="F:ribonuclease P activity"/>
    <property type="evidence" value="ECO:0007669"/>
    <property type="project" value="UniProtKB-UniRule"/>
</dbReference>
<dbReference type="RefSeq" id="WP_191249790.1">
    <property type="nucleotide sequence ID" value="NZ_BNCI01000001.1"/>
</dbReference>
<dbReference type="InterPro" id="IPR014721">
    <property type="entry name" value="Ribsml_uS5_D2-typ_fold_subgr"/>
</dbReference>
<accession>A0A919AK62</accession>
<dbReference type="Pfam" id="PF00825">
    <property type="entry name" value="Ribonuclease_P"/>
    <property type="match status" value="1"/>
</dbReference>
<dbReference type="EC" id="3.1.26.5" evidence="6 7"/>
<dbReference type="GO" id="GO:0001682">
    <property type="term" value="P:tRNA 5'-leader removal"/>
    <property type="evidence" value="ECO:0007669"/>
    <property type="project" value="UniProtKB-UniRule"/>
</dbReference>
<dbReference type="SUPFAM" id="SSF54211">
    <property type="entry name" value="Ribosomal protein S5 domain 2-like"/>
    <property type="match status" value="1"/>
</dbReference>
<keyword evidence="2 6" id="KW-0540">Nuclease</keyword>
<dbReference type="PANTHER" id="PTHR33992">
    <property type="entry name" value="RIBONUCLEASE P PROTEIN COMPONENT"/>
    <property type="match status" value="1"/>
</dbReference>
<evidence type="ECO:0000256" key="5">
    <source>
        <dbReference type="ARBA" id="ARBA00022884"/>
    </source>
</evidence>
<feature type="region of interest" description="Disordered" evidence="8">
    <location>
        <begin position="38"/>
        <end position="60"/>
    </location>
</feature>
<dbReference type="GO" id="GO:0000049">
    <property type="term" value="F:tRNA binding"/>
    <property type="evidence" value="ECO:0007669"/>
    <property type="project" value="UniProtKB-UniRule"/>
</dbReference>
<name>A0A919AK62_9PROT</name>
<dbReference type="NCBIfam" id="TIGR00188">
    <property type="entry name" value="rnpA"/>
    <property type="match status" value="1"/>
</dbReference>
<keyword evidence="1 6" id="KW-0819">tRNA processing</keyword>
<sequence>MAALPKLARIKERPDYLAVAKTGRKWVTPAFILQTKPAKASETGKAGGGDKPPRVGFTASKKVGNAVVRSKVRRRLKEAARRSFPETAAQGWDYVLIGRQAAFDYNFEKLVADMRWALAKLSSSADLKPTVRNNRHKK</sequence>
<reference evidence="9" key="2">
    <citation type="submission" date="2020-09" db="EMBL/GenBank/DDBJ databases">
        <authorList>
            <person name="Sun Q."/>
            <person name="Kim S."/>
        </authorList>
    </citation>
    <scope>NUCLEOTIDE SEQUENCE</scope>
    <source>
        <strain evidence="9">KCTC 42590</strain>
    </source>
</reference>
<evidence type="ECO:0000256" key="1">
    <source>
        <dbReference type="ARBA" id="ARBA00022694"/>
    </source>
</evidence>
<comment type="function">
    <text evidence="6">RNaseP catalyzes the removal of the 5'-leader sequence from pre-tRNA to produce the mature 5'-terminus. It can also cleave other RNA substrates such as 4.5S RNA. The protein component plays an auxiliary but essential role in vivo by binding to the 5'-leader sequence and broadening the substrate specificity of the ribozyme.</text>
</comment>
<comment type="catalytic activity">
    <reaction evidence="6">
        <text>Endonucleolytic cleavage of RNA, removing 5'-extranucleotides from tRNA precursor.</text>
        <dbReference type="EC" id="3.1.26.5"/>
    </reaction>
</comment>
<keyword evidence="4 6" id="KW-0378">Hydrolase</keyword>
<dbReference type="GO" id="GO:0030677">
    <property type="term" value="C:ribonuclease P complex"/>
    <property type="evidence" value="ECO:0007669"/>
    <property type="project" value="TreeGrafter"/>
</dbReference>
<organism evidence="9 10">
    <name type="scientific">Kordiimonas sediminis</name>
    <dbReference type="NCBI Taxonomy" id="1735581"/>
    <lineage>
        <taxon>Bacteria</taxon>
        <taxon>Pseudomonadati</taxon>
        <taxon>Pseudomonadota</taxon>
        <taxon>Alphaproteobacteria</taxon>
        <taxon>Kordiimonadales</taxon>
        <taxon>Kordiimonadaceae</taxon>
        <taxon>Kordiimonas</taxon>
    </lineage>
</organism>
<keyword evidence="3 6" id="KW-0255">Endonuclease</keyword>
<comment type="subunit">
    <text evidence="6">Consists of a catalytic RNA component (M1 or rnpB) and a protein subunit.</text>
</comment>
<dbReference type="AlphaFoldDB" id="A0A919AK62"/>
<dbReference type="HAMAP" id="MF_00227">
    <property type="entry name" value="RNase_P"/>
    <property type="match status" value="1"/>
</dbReference>
<keyword evidence="10" id="KW-1185">Reference proteome</keyword>
<proteinExistence type="inferred from homology"/>
<evidence type="ECO:0000313" key="10">
    <source>
        <dbReference type="Proteomes" id="UP000630923"/>
    </source>
</evidence>
<evidence type="ECO:0000256" key="6">
    <source>
        <dbReference type="HAMAP-Rule" id="MF_00227"/>
    </source>
</evidence>
<keyword evidence="5 6" id="KW-0694">RNA-binding</keyword>
<dbReference type="InterPro" id="IPR020568">
    <property type="entry name" value="Ribosomal_Su5_D2-typ_SF"/>
</dbReference>
<evidence type="ECO:0000256" key="4">
    <source>
        <dbReference type="ARBA" id="ARBA00022801"/>
    </source>
</evidence>
<comment type="similarity">
    <text evidence="6">Belongs to the RnpA family.</text>
</comment>
<dbReference type="EMBL" id="BNCI01000001">
    <property type="protein sequence ID" value="GHF12403.1"/>
    <property type="molecule type" value="Genomic_DNA"/>
</dbReference>
<evidence type="ECO:0000256" key="8">
    <source>
        <dbReference type="SAM" id="MobiDB-lite"/>
    </source>
</evidence>
<dbReference type="InterPro" id="IPR000100">
    <property type="entry name" value="RNase_P"/>
</dbReference>